<dbReference type="SMART" id="SM00320">
    <property type="entry name" value="WD40"/>
    <property type="match status" value="5"/>
</dbReference>
<dbReference type="PANTHER" id="PTHR13831">
    <property type="entry name" value="MEMBER OF THE HIR1 FAMILY OF WD-REPEAT PROTEINS"/>
    <property type="match status" value="1"/>
</dbReference>
<evidence type="ECO:0000256" key="5">
    <source>
        <dbReference type="ARBA" id="ARBA00022737"/>
    </source>
</evidence>
<evidence type="ECO:0000256" key="3">
    <source>
        <dbReference type="ARBA" id="ARBA00022491"/>
    </source>
</evidence>
<comment type="caution">
    <text evidence="13">The sequence shown here is derived from an EMBL/GenBank/DDBJ whole genome shotgun (WGS) entry which is preliminary data.</text>
</comment>
<dbReference type="AlphaFoldDB" id="A0A9P8P0V9"/>
<feature type="domain" description="Protein HIRA-like C-terminal" evidence="12">
    <location>
        <begin position="611"/>
        <end position="842"/>
    </location>
</feature>
<dbReference type="GO" id="GO:0006355">
    <property type="term" value="P:regulation of DNA-templated transcription"/>
    <property type="evidence" value="ECO:0007669"/>
    <property type="project" value="InterPro"/>
</dbReference>
<keyword evidence="4 10" id="KW-0853">WD repeat</keyword>
<dbReference type="InterPro" id="IPR015943">
    <property type="entry name" value="WD40/YVTN_repeat-like_dom_sf"/>
</dbReference>
<keyword evidence="9 10" id="KW-0539">Nucleus</keyword>
<comment type="subcellular location">
    <subcellularLocation>
        <location evidence="1 10">Nucleus</location>
    </subcellularLocation>
</comment>
<dbReference type="InterPro" id="IPR001680">
    <property type="entry name" value="WD40_rpt"/>
</dbReference>
<dbReference type="Pfam" id="PF07569">
    <property type="entry name" value="Hira"/>
    <property type="match status" value="1"/>
</dbReference>
<evidence type="ECO:0000313" key="14">
    <source>
        <dbReference type="Proteomes" id="UP000788993"/>
    </source>
</evidence>
<feature type="region of interest" description="Disordered" evidence="11">
    <location>
        <begin position="423"/>
        <end position="500"/>
    </location>
</feature>
<evidence type="ECO:0000256" key="6">
    <source>
        <dbReference type="ARBA" id="ARBA00022853"/>
    </source>
</evidence>
<organism evidence="13 14">
    <name type="scientific">Ogataea polymorpha</name>
    <dbReference type="NCBI Taxonomy" id="460523"/>
    <lineage>
        <taxon>Eukaryota</taxon>
        <taxon>Fungi</taxon>
        <taxon>Dikarya</taxon>
        <taxon>Ascomycota</taxon>
        <taxon>Saccharomycotina</taxon>
        <taxon>Pichiomycetes</taxon>
        <taxon>Pichiales</taxon>
        <taxon>Pichiaceae</taxon>
        <taxon>Ogataea</taxon>
    </lineage>
</organism>
<keyword evidence="7 10" id="KW-0805">Transcription regulation</keyword>
<dbReference type="GO" id="GO:0000417">
    <property type="term" value="C:HIR complex"/>
    <property type="evidence" value="ECO:0007669"/>
    <property type="project" value="TreeGrafter"/>
</dbReference>
<gene>
    <name evidence="13" type="ORF">OGATHE_004482</name>
</gene>
<feature type="compositionally biased region" description="Basic and acidic residues" evidence="11">
    <location>
        <begin position="435"/>
        <end position="445"/>
    </location>
</feature>
<evidence type="ECO:0000256" key="10">
    <source>
        <dbReference type="RuleBase" id="RU364014"/>
    </source>
</evidence>
<dbReference type="GO" id="GO:0006338">
    <property type="term" value="P:chromatin remodeling"/>
    <property type="evidence" value="ECO:0007669"/>
    <property type="project" value="InterPro"/>
</dbReference>
<dbReference type="InterPro" id="IPR011494">
    <property type="entry name" value="HIRA-like_C"/>
</dbReference>
<keyword evidence="8 10" id="KW-0804">Transcription</keyword>
<dbReference type="Proteomes" id="UP000788993">
    <property type="component" value="Unassembled WGS sequence"/>
</dbReference>
<reference evidence="13" key="1">
    <citation type="journal article" date="2021" name="Open Biol.">
        <title>Shared evolutionary footprints suggest mitochondrial oxidative damage underlies multiple complex I losses in fungi.</title>
        <authorList>
            <person name="Schikora-Tamarit M.A."/>
            <person name="Marcet-Houben M."/>
            <person name="Nosek J."/>
            <person name="Gabaldon T."/>
        </authorList>
    </citation>
    <scope>NUCLEOTIDE SEQUENCE</scope>
    <source>
        <strain evidence="13">NCAIM Y.01608</strain>
    </source>
</reference>
<dbReference type="SUPFAM" id="SSF50978">
    <property type="entry name" value="WD40 repeat-like"/>
    <property type="match status" value="2"/>
</dbReference>
<keyword evidence="6 10" id="KW-0156">Chromatin regulator</keyword>
<dbReference type="GO" id="GO:0005634">
    <property type="term" value="C:nucleus"/>
    <property type="evidence" value="ECO:0007669"/>
    <property type="project" value="UniProtKB-SubCell"/>
</dbReference>
<keyword evidence="14" id="KW-1185">Reference proteome</keyword>
<dbReference type="GO" id="GO:0006351">
    <property type="term" value="P:DNA-templated transcription"/>
    <property type="evidence" value="ECO:0007669"/>
    <property type="project" value="InterPro"/>
</dbReference>
<evidence type="ECO:0000256" key="2">
    <source>
        <dbReference type="ARBA" id="ARBA00007306"/>
    </source>
</evidence>
<accession>A0A9P8P0V9</accession>
<comment type="similarity">
    <text evidence="2 10">Belongs to the WD repeat HIR1 family.</text>
</comment>
<name>A0A9P8P0V9_9ASCO</name>
<evidence type="ECO:0000256" key="1">
    <source>
        <dbReference type="ARBA" id="ARBA00004123"/>
    </source>
</evidence>
<dbReference type="Gene3D" id="2.130.10.10">
    <property type="entry name" value="YVTN repeat-like/Quinoprotein amine dehydrogenase"/>
    <property type="match status" value="2"/>
</dbReference>
<dbReference type="InterPro" id="IPR031120">
    <property type="entry name" value="HIR1-like"/>
</dbReference>
<protein>
    <recommendedName>
        <fullName evidence="10">Protein HIR</fullName>
    </recommendedName>
</protein>
<evidence type="ECO:0000256" key="4">
    <source>
        <dbReference type="ARBA" id="ARBA00022574"/>
    </source>
</evidence>
<dbReference type="InterPro" id="IPR036322">
    <property type="entry name" value="WD40_repeat_dom_sf"/>
</dbReference>
<evidence type="ECO:0000256" key="8">
    <source>
        <dbReference type="ARBA" id="ARBA00023163"/>
    </source>
</evidence>
<evidence type="ECO:0000256" key="11">
    <source>
        <dbReference type="SAM" id="MobiDB-lite"/>
    </source>
</evidence>
<reference evidence="13" key="2">
    <citation type="submission" date="2021-01" db="EMBL/GenBank/DDBJ databases">
        <authorList>
            <person name="Schikora-Tamarit M.A."/>
        </authorList>
    </citation>
    <scope>NUCLEOTIDE SEQUENCE</scope>
    <source>
        <strain evidence="13">NCAIM Y.01608</strain>
    </source>
</reference>
<dbReference type="GO" id="GO:0000785">
    <property type="term" value="C:chromatin"/>
    <property type="evidence" value="ECO:0007669"/>
    <property type="project" value="TreeGrafter"/>
</dbReference>
<dbReference type="GO" id="GO:0031491">
    <property type="term" value="F:nucleosome binding"/>
    <property type="evidence" value="ECO:0007669"/>
    <property type="project" value="TreeGrafter"/>
</dbReference>
<proteinExistence type="inferred from homology"/>
<dbReference type="EMBL" id="JAEUBD010001266">
    <property type="protein sequence ID" value="KAH3662906.1"/>
    <property type="molecule type" value="Genomic_DNA"/>
</dbReference>
<evidence type="ECO:0000256" key="7">
    <source>
        <dbReference type="ARBA" id="ARBA00023015"/>
    </source>
</evidence>
<keyword evidence="5 10" id="KW-0677">Repeat</keyword>
<comment type="function">
    <text evidence="10">Required for replication-independent chromatin assembly and for the periodic repression of histone gene transcription during the cell cycle.</text>
</comment>
<sequence>MYFLSGSFSSTAAYFVSVNSTNEYVATAGNDATIMVRSMSKFVGMVPDAETLETKSPSQVQTTPAIDKAKFTEAQQADNVVTLKTRSKISCLKFANLHQNSHLLVALCKNGEVFLVEHPEDPELCETVLLYRQKKGQLIDCSWSADDQLLAFSSMNNEVVIYDTLYRKQLTSLHIHSNDDTIAVKGITFDHCANKYLFTQGDDKLANIVEYSLQEDQEHGRVFKYKISQQLSNLSSNLKVKANLRKVAWSADDKVLACPNMGKGKSSLVALLNNPDGSSWNSWCSLMASDFRCIMTAFSPIVYANPANKDPSDMNPATAKQYYILATASAESTVAIWNTASSAPLIIANEVSLSAIQDMCWSADGRLLFISTAAGELLIGVFGEGELGTAVIPLDKKMQLEQAVAETLAGQLKRRDKWIKENESVKEPVAAPATDPKKTAVKKESNGPAVPEVSTVPVDLKKRPASTADFDAPSTSVPRELSQKANKIIKKDDSAQNGKKKRELEPLDFIGSVVLNPQLSFSNVRISVAKVRLNFFYTLPEDESLYLEVKNGTGFESSPTRIALMKKLSEENRKQIFVDFIPHKVHLVAATEKHWAVSTTNGQIIVYGSSGRRVLPPLILGSPLSFMEMKNQYLLAVTSVGEMYAWDLDIPKALFRPTSLYPLLQPIYRANQYETITEANGLVFVNGDLLTRSENLTMCSISSTGVPIVTLSNGNGYLYDKNMNSWSLISDSWWAFGSQYWDFTRSQIEDESIVGVLESRTNEELLRRGKGRLLNKISKVMLMKEGYENLETVISLNHLENKILVYQQLQDAKSFKSYLILYVKRLCELNLKNRLIELFEELYFSKEGKICGLDTAELLKTLILSCSKYREVQRILVVYGENTGLLEDDIL</sequence>
<evidence type="ECO:0000259" key="12">
    <source>
        <dbReference type="Pfam" id="PF07569"/>
    </source>
</evidence>
<evidence type="ECO:0000313" key="13">
    <source>
        <dbReference type="EMBL" id="KAH3662906.1"/>
    </source>
</evidence>
<evidence type="ECO:0000256" key="9">
    <source>
        <dbReference type="ARBA" id="ARBA00023242"/>
    </source>
</evidence>
<dbReference type="PANTHER" id="PTHR13831:SF1">
    <property type="entry name" value="PROTEIN HIR2"/>
    <property type="match status" value="1"/>
</dbReference>
<keyword evidence="3 10" id="KW-0678">Repressor</keyword>